<evidence type="ECO:0008006" key="3">
    <source>
        <dbReference type="Google" id="ProtNLM"/>
    </source>
</evidence>
<comment type="caution">
    <text evidence="1">The sequence shown here is derived from an EMBL/GenBank/DDBJ whole genome shotgun (WGS) entry which is preliminary data.</text>
</comment>
<dbReference type="Proteomes" id="UP001606210">
    <property type="component" value="Unassembled WGS sequence"/>
</dbReference>
<organism evidence="1 2">
    <name type="scientific">Pelomonas parva</name>
    <dbReference type="NCBI Taxonomy" id="3299032"/>
    <lineage>
        <taxon>Bacteria</taxon>
        <taxon>Pseudomonadati</taxon>
        <taxon>Pseudomonadota</taxon>
        <taxon>Betaproteobacteria</taxon>
        <taxon>Burkholderiales</taxon>
        <taxon>Sphaerotilaceae</taxon>
        <taxon>Roseateles</taxon>
    </lineage>
</organism>
<name>A0ABW7F851_9BURK</name>
<sequence>MATRRSLAARLRRLLVWASLGAAFQAAACSLLPGYLAPSNYDLVKRAEIILLAKAVAYEPREHDLGVFTFTPEETLKGAAPARRFRVEGAPEIRKPFPSHHFGSLRSWTASGGCNVYDYRVGATYLLFLPHDPKDKVLALSIQMPPYTRINEEVSGPAAPWVMAVRRYVEVSQLGSYERENAALRALQAQARRASPGSPRALVRDIDTHFASPSAYKSFADLMALYEASEQDLPVGQPRRGAISRDDVLWAFANAPHREARPLMLGMIHTGAWVRHADAVADFAVHARDAEVAAALLARFALTADKEQRAAIARVAGLAAAAPHAELVLQAMREASSEEALLFAPWVARHGSPQAIEMLASRVGTAYRDSDDQYESALTLANAGDPGVIDWAGHLVGSSHKRAWVGLYAIARSPLPQADLLARRVVREGQEEDLSALLQGYKESANPNRWNRLADVAALPVRPPKVERWLRSTLVDMAEEGDLRAAELLHRLPPYSPDPD</sequence>
<proteinExistence type="predicted"/>
<evidence type="ECO:0000313" key="2">
    <source>
        <dbReference type="Proteomes" id="UP001606210"/>
    </source>
</evidence>
<gene>
    <name evidence="1" type="ORF">ACG00Y_20335</name>
</gene>
<reference evidence="1 2" key="1">
    <citation type="submission" date="2024-08" db="EMBL/GenBank/DDBJ databases">
        <authorList>
            <person name="Lu H."/>
        </authorList>
    </citation>
    <scope>NUCLEOTIDE SEQUENCE [LARGE SCALE GENOMIC DNA]</scope>
    <source>
        <strain evidence="1 2">LYH14W</strain>
    </source>
</reference>
<accession>A0ABW7F851</accession>
<evidence type="ECO:0000313" key="1">
    <source>
        <dbReference type="EMBL" id="MFG6432279.1"/>
    </source>
</evidence>
<keyword evidence="2" id="KW-1185">Reference proteome</keyword>
<dbReference type="EMBL" id="JBIGHV010000008">
    <property type="protein sequence ID" value="MFG6432279.1"/>
    <property type="molecule type" value="Genomic_DNA"/>
</dbReference>
<protein>
    <recommendedName>
        <fullName evidence="3">HEAT repeat domain-containing protein</fullName>
    </recommendedName>
</protein>
<dbReference type="RefSeq" id="WP_394482021.1">
    <property type="nucleotide sequence ID" value="NZ_JBIGHV010000008.1"/>
</dbReference>